<evidence type="ECO:0000313" key="6">
    <source>
        <dbReference type="EMBL" id="MBL7633018.1"/>
    </source>
</evidence>
<keyword evidence="7" id="KW-1185">Reference proteome</keyword>
<name>A0A937RIR9_9ACTN</name>
<feature type="domain" description="FAD-binding" evidence="5">
    <location>
        <begin position="4"/>
        <end position="343"/>
    </location>
</feature>
<dbReference type="Proteomes" id="UP000604475">
    <property type="component" value="Unassembled WGS sequence"/>
</dbReference>
<sequence length="527" mass="55182">MTQTVVIAGGGPVGLLLAIELRLAGVPTVVLERRSEQGSESFSRLLHGRSVDLLAQRGLLDELGELPRWPFVHFAHFPLDLTLADPWEYWLIVPQTRVERVLADRAVALGADLRTGTEVVGVTQDADGVTVTTRPYSPGPTAADGDAGDGGRGGETEIRGAYLVGADGQNSAVRDLAGFEAPAVGPSWYGTVAHVEGYVGPPGGTTTPGGMFGAIPDVDFHHLMTTEFDRPTPGHDEPVTFDEVRASVRRATGADVTEGRPRWLARYGNVARIPSTYRDGRVFLAGDAAHVHFHAVGHGLNTGLNDAVNLGWKLAAELSGWAPPGLLDSYDRERRPVGERAVQVMLAQLTLLHPYDTVRPLRALFGELTDIPEVVRRLVRPITDVRYPLEAFGEAADPALLGGRVDDPAAVAAPLLAGRGALLDRSGGEADLSAAAEWNARVDLVTVPAAAAEAGADGEEGSVGTGGTGAGGEAPTWVGRAVLVRPDGHVAWVDTAGPGEPTDVKGLSAALAAWFGEPSPPAGGARI</sequence>
<evidence type="ECO:0000256" key="2">
    <source>
        <dbReference type="ARBA" id="ARBA00022630"/>
    </source>
</evidence>
<dbReference type="SUPFAM" id="SSF51905">
    <property type="entry name" value="FAD/NAD(P)-binding domain"/>
    <property type="match status" value="1"/>
</dbReference>
<feature type="region of interest" description="Disordered" evidence="4">
    <location>
        <begin position="453"/>
        <end position="475"/>
    </location>
</feature>
<evidence type="ECO:0000313" key="7">
    <source>
        <dbReference type="Proteomes" id="UP000604475"/>
    </source>
</evidence>
<dbReference type="EMBL" id="JAEACQ010000365">
    <property type="protein sequence ID" value="MBL7633018.1"/>
    <property type="molecule type" value="Genomic_DNA"/>
</dbReference>
<proteinExistence type="predicted"/>
<dbReference type="InterPro" id="IPR002938">
    <property type="entry name" value="FAD-bd"/>
</dbReference>
<protein>
    <submittedName>
        <fullName evidence="6">FAD-dependent monooxygenase</fullName>
    </submittedName>
</protein>
<dbReference type="RefSeq" id="WP_203008348.1">
    <property type="nucleotide sequence ID" value="NZ_JADWYU010000118.1"/>
</dbReference>
<dbReference type="PANTHER" id="PTHR43004">
    <property type="entry name" value="TRK SYSTEM POTASSIUM UPTAKE PROTEIN"/>
    <property type="match status" value="1"/>
</dbReference>
<keyword evidence="6" id="KW-0503">Monooxygenase</keyword>
<evidence type="ECO:0000259" key="5">
    <source>
        <dbReference type="Pfam" id="PF01494"/>
    </source>
</evidence>
<gene>
    <name evidence="6" type="ORF">I7412_38875</name>
</gene>
<dbReference type="PRINTS" id="PR00420">
    <property type="entry name" value="RNGMNOXGNASE"/>
</dbReference>
<dbReference type="AlphaFoldDB" id="A0A937RIR9"/>
<evidence type="ECO:0000256" key="1">
    <source>
        <dbReference type="ARBA" id="ARBA00001974"/>
    </source>
</evidence>
<dbReference type="GO" id="GO:0071949">
    <property type="term" value="F:FAD binding"/>
    <property type="evidence" value="ECO:0007669"/>
    <property type="project" value="InterPro"/>
</dbReference>
<reference evidence="6" key="1">
    <citation type="submission" date="2020-12" db="EMBL/GenBank/DDBJ databases">
        <title>Genomic characterization of non-nitrogen-fixing Frankia strains.</title>
        <authorList>
            <person name="Carlos-Shanley C."/>
            <person name="Guerra T."/>
            <person name="Hahn D."/>
        </authorList>
    </citation>
    <scope>NUCLEOTIDE SEQUENCE</scope>
    <source>
        <strain evidence="6">CN6</strain>
    </source>
</reference>
<accession>A0A937RIR9</accession>
<comment type="caution">
    <text evidence="6">The sequence shown here is derived from an EMBL/GenBank/DDBJ whole genome shotgun (WGS) entry which is preliminary data.</text>
</comment>
<feature type="region of interest" description="Disordered" evidence="4">
    <location>
        <begin position="130"/>
        <end position="154"/>
    </location>
</feature>
<dbReference type="Pfam" id="PF01494">
    <property type="entry name" value="FAD_binding_3"/>
    <property type="match status" value="1"/>
</dbReference>
<keyword evidence="6" id="KW-0560">Oxidoreductase</keyword>
<evidence type="ECO:0000256" key="3">
    <source>
        <dbReference type="ARBA" id="ARBA00022827"/>
    </source>
</evidence>
<dbReference type="Gene3D" id="3.30.70.2450">
    <property type="match status" value="1"/>
</dbReference>
<dbReference type="Gene3D" id="3.40.30.120">
    <property type="match status" value="1"/>
</dbReference>
<keyword evidence="2" id="KW-0285">Flavoprotein</keyword>
<dbReference type="PANTHER" id="PTHR43004:SF19">
    <property type="entry name" value="BINDING MONOOXYGENASE, PUTATIVE (JCVI)-RELATED"/>
    <property type="match status" value="1"/>
</dbReference>
<feature type="compositionally biased region" description="Gly residues" evidence="4">
    <location>
        <begin position="461"/>
        <end position="472"/>
    </location>
</feature>
<evidence type="ECO:0000256" key="4">
    <source>
        <dbReference type="SAM" id="MobiDB-lite"/>
    </source>
</evidence>
<organism evidence="6 7">
    <name type="scientific">Frankia nepalensis</name>
    <dbReference type="NCBI Taxonomy" id="1836974"/>
    <lineage>
        <taxon>Bacteria</taxon>
        <taxon>Bacillati</taxon>
        <taxon>Actinomycetota</taxon>
        <taxon>Actinomycetes</taxon>
        <taxon>Frankiales</taxon>
        <taxon>Frankiaceae</taxon>
        <taxon>Frankia</taxon>
    </lineage>
</organism>
<dbReference type="Pfam" id="PF21274">
    <property type="entry name" value="Rng_hyd_C"/>
    <property type="match status" value="1"/>
</dbReference>
<keyword evidence="3" id="KW-0274">FAD</keyword>
<comment type="cofactor">
    <cofactor evidence="1">
        <name>FAD</name>
        <dbReference type="ChEBI" id="CHEBI:57692"/>
    </cofactor>
</comment>
<dbReference type="InterPro" id="IPR036188">
    <property type="entry name" value="FAD/NAD-bd_sf"/>
</dbReference>
<dbReference type="GO" id="GO:0016709">
    <property type="term" value="F:oxidoreductase activity, acting on paired donors, with incorporation or reduction of molecular oxygen, NAD(P)H as one donor, and incorporation of one atom of oxygen"/>
    <property type="evidence" value="ECO:0007669"/>
    <property type="project" value="UniProtKB-ARBA"/>
</dbReference>
<dbReference type="InterPro" id="IPR050641">
    <property type="entry name" value="RIFMO-like"/>
</dbReference>
<dbReference type="Gene3D" id="3.50.50.60">
    <property type="entry name" value="FAD/NAD(P)-binding domain"/>
    <property type="match status" value="1"/>
</dbReference>